<keyword evidence="4" id="KW-0735">Signal-anchor</keyword>
<gene>
    <name evidence="12" type="ORF">M231_04485</name>
</gene>
<dbReference type="SUPFAM" id="SSF49899">
    <property type="entry name" value="Concanavalin A-like lectins/glucanases"/>
    <property type="match status" value="1"/>
</dbReference>
<evidence type="ECO:0000313" key="12">
    <source>
        <dbReference type="EMBL" id="RXK38201.1"/>
    </source>
</evidence>
<feature type="compositionally biased region" description="Polar residues" evidence="9">
    <location>
        <begin position="78"/>
        <end position="87"/>
    </location>
</feature>
<keyword evidence="13" id="KW-1185">Reference proteome</keyword>
<dbReference type="InterPro" id="IPR005629">
    <property type="entry name" value="Skn1/Kre6/Sbg1"/>
</dbReference>
<feature type="region of interest" description="Disordered" evidence="9">
    <location>
        <begin position="181"/>
        <end position="200"/>
    </location>
</feature>
<comment type="caution">
    <text evidence="12">The sequence shown here is derived from an EMBL/GenBank/DDBJ whole genome shotgun (WGS) entry which is preliminary data.</text>
</comment>
<dbReference type="PANTHER" id="PTHR31361:SF15">
    <property type="entry name" value="GH16 DOMAIN-CONTAINING PROTEIN"/>
    <property type="match status" value="1"/>
</dbReference>
<evidence type="ECO:0000256" key="9">
    <source>
        <dbReference type="SAM" id="MobiDB-lite"/>
    </source>
</evidence>
<evidence type="ECO:0000256" key="2">
    <source>
        <dbReference type="ARBA" id="ARBA00010962"/>
    </source>
</evidence>
<dbReference type="FunCoup" id="A0A4Q1BK98">
    <property type="interactions" value="48"/>
</dbReference>
<evidence type="ECO:0000259" key="11">
    <source>
        <dbReference type="PROSITE" id="PS51762"/>
    </source>
</evidence>
<dbReference type="InterPro" id="IPR013320">
    <property type="entry name" value="ConA-like_dom_sf"/>
</dbReference>
<dbReference type="OrthoDB" id="412647at2759"/>
<dbReference type="Pfam" id="PF03935">
    <property type="entry name" value="SKN1_KRE6_Sbg1"/>
    <property type="match status" value="1"/>
</dbReference>
<dbReference type="GO" id="GO:0005886">
    <property type="term" value="C:plasma membrane"/>
    <property type="evidence" value="ECO:0007669"/>
    <property type="project" value="TreeGrafter"/>
</dbReference>
<evidence type="ECO:0000256" key="5">
    <source>
        <dbReference type="ARBA" id="ARBA00022989"/>
    </source>
</evidence>
<feature type="transmembrane region" description="Helical" evidence="10">
    <location>
        <begin position="210"/>
        <end position="233"/>
    </location>
</feature>
<evidence type="ECO:0000256" key="10">
    <source>
        <dbReference type="SAM" id="Phobius"/>
    </source>
</evidence>
<comment type="similarity">
    <text evidence="2">Belongs to the SKN1/KRE6 family.</text>
</comment>
<feature type="compositionally biased region" description="Basic and acidic residues" evidence="9">
    <location>
        <begin position="185"/>
        <end position="199"/>
    </location>
</feature>
<dbReference type="FunFam" id="2.60.120.200:FF:000140">
    <property type="entry name" value="Beta-glucan synthesis-associated protein"/>
    <property type="match status" value="1"/>
</dbReference>
<comment type="subcellular location">
    <subcellularLocation>
        <location evidence="1">Membrane</location>
        <topology evidence="1">Single-pass type II membrane protein</topology>
    </subcellularLocation>
</comment>
<accession>A0A4Q1BK98</accession>
<dbReference type="InParanoid" id="A0A4Q1BK98"/>
<feature type="compositionally biased region" description="Low complexity" evidence="9">
    <location>
        <begin position="44"/>
        <end position="58"/>
    </location>
</feature>
<dbReference type="FunFam" id="2.60.120.200:FF:000135">
    <property type="entry name" value="Related to KRE6-glucan synthase subunit"/>
    <property type="match status" value="1"/>
</dbReference>
<dbReference type="GO" id="GO:0006078">
    <property type="term" value="P:(1-&gt;6)-beta-D-glucan biosynthetic process"/>
    <property type="evidence" value="ECO:0007669"/>
    <property type="project" value="TreeGrafter"/>
</dbReference>
<dbReference type="GO" id="GO:0031505">
    <property type="term" value="P:fungal-type cell wall organization"/>
    <property type="evidence" value="ECO:0007669"/>
    <property type="project" value="TreeGrafter"/>
</dbReference>
<protein>
    <submittedName>
        <fullName evidence="12">Glucosidase</fullName>
    </submittedName>
</protein>
<dbReference type="EMBL" id="SDIL01000051">
    <property type="protein sequence ID" value="RXK38201.1"/>
    <property type="molecule type" value="Genomic_DNA"/>
</dbReference>
<keyword evidence="6 10" id="KW-0472">Membrane</keyword>
<reference evidence="12 13" key="1">
    <citation type="submission" date="2016-06" db="EMBL/GenBank/DDBJ databases">
        <title>Evolution of pathogenesis and genome organization in the Tremellales.</title>
        <authorList>
            <person name="Cuomo C."/>
            <person name="Litvintseva A."/>
            <person name="Heitman J."/>
            <person name="Chen Y."/>
            <person name="Sun S."/>
            <person name="Springer D."/>
            <person name="Dromer F."/>
            <person name="Young S."/>
            <person name="Zeng Q."/>
            <person name="Chapman S."/>
            <person name="Gujja S."/>
            <person name="Saif S."/>
            <person name="Birren B."/>
        </authorList>
    </citation>
    <scope>NUCLEOTIDE SEQUENCE [LARGE SCALE GENOMIC DNA]</scope>
    <source>
        <strain evidence="12 13">ATCC 28783</strain>
    </source>
</reference>
<dbReference type="PANTHER" id="PTHR31361">
    <property type="entry name" value="BETA-GLUCAN SYNTHESIS-ASSOCIATED PROTEIN KRE6-RELATED"/>
    <property type="match status" value="1"/>
</dbReference>
<keyword evidence="5 10" id="KW-1133">Transmembrane helix</keyword>
<feature type="region of interest" description="Disordered" evidence="9">
    <location>
        <begin position="1"/>
        <end position="140"/>
    </location>
</feature>
<dbReference type="CDD" id="cd02180">
    <property type="entry name" value="GH16_fungal_KRE6_glucanase"/>
    <property type="match status" value="1"/>
</dbReference>
<dbReference type="GO" id="GO:0015926">
    <property type="term" value="F:glucosidase activity"/>
    <property type="evidence" value="ECO:0007669"/>
    <property type="project" value="TreeGrafter"/>
</dbReference>
<dbReference type="Gene3D" id="2.60.120.200">
    <property type="match status" value="1"/>
</dbReference>
<sequence>MFKKNQSNPSQPYAFSQPTAVKSSVQARKQENETFYKPLPPPINQTSNSNINTNTNNPYVQNSDRGQRIDPFSDQYRTRTPSPQPNASRPLLEASPDMARQYPQNRLPGSGSSQSALLGERQPAARRYGPTAASVPAGPNAALLGNSSGSSVGDKAVPGQSNAFAGQDVGGWNASIDGLNPEADDYLHNPDPKRDRTNDRGGSIFTTRGLANIGCLLFLLLCLITLFAGYPIISHYTQTTLKTNGAYNLGGINSTGQVPQISNFPTVIDPDTPTDAYTITGFDGETYQLVFSDEFEKDGRTFYEGDDPYWTAVDIHYWPTGDFEWYDPSAVTTSGGNLVITMTQEPIHQLNFKSGMVQSWNQMCFQYSAHYEVKVSLPGTPRIGGFWPGAWMMGNLGRPGYGATTEGTWPYTYDSCDSGTLKNQTNAAGTGPAGALEGNDDTGISFLPGQRMSSCTCPGEDHAGPDVSYGRGVPEIDALEAQTDLSIPMGQLSQSAQVAPFDMDYQYTNTTDVCIPVDTTKTKFNSYQGGVYQEAVSMLTYIDAASYQLEQGQFAKHGFEMYSDPNDRQAGYITWFADDKKTWTMKPGAVPPRPEMDIGQRLITEEPMAMVLNFGMSNNFQTVNFAELEWPAHMLIDYVRVYQRPNGKIGCDPDDRPTSDYINNHLNAYSNANLTTWEQAGYGMPVSLVYLFLFYFSLCSIPLVLSFSSC</sequence>
<dbReference type="GO" id="GO:0005789">
    <property type="term" value="C:endoplasmic reticulum membrane"/>
    <property type="evidence" value="ECO:0007669"/>
    <property type="project" value="TreeGrafter"/>
</dbReference>
<name>A0A4Q1BK98_TREME</name>
<evidence type="ECO:0000256" key="4">
    <source>
        <dbReference type="ARBA" id="ARBA00022968"/>
    </source>
</evidence>
<dbReference type="VEuPathDB" id="FungiDB:TREMEDRAFT_45569"/>
<organism evidence="12 13">
    <name type="scientific">Tremella mesenterica</name>
    <name type="common">Jelly fungus</name>
    <dbReference type="NCBI Taxonomy" id="5217"/>
    <lineage>
        <taxon>Eukaryota</taxon>
        <taxon>Fungi</taxon>
        <taxon>Dikarya</taxon>
        <taxon>Basidiomycota</taxon>
        <taxon>Agaricomycotina</taxon>
        <taxon>Tremellomycetes</taxon>
        <taxon>Tremellales</taxon>
        <taxon>Tremellaceae</taxon>
        <taxon>Tremella</taxon>
    </lineage>
</organism>
<keyword evidence="3 10" id="KW-0812">Transmembrane</keyword>
<keyword evidence="7" id="KW-0325">Glycoprotein</keyword>
<evidence type="ECO:0000256" key="3">
    <source>
        <dbReference type="ARBA" id="ARBA00022692"/>
    </source>
</evidence>
<feature type="transmembrane region" description="Helical" evidence="10">
    <location>
        <begin position="688"/>
        <end position="707"/>
    </location>
</feature>
<evidence type="ECO:0000313" key="13">
    <source>
        <dbReference type="Proteomes" id="UP000289152"/>
    </source>
</evidence>
<keyword evidence="8" id="KW-0961">Cell wall biogenesis/degradation</keyword>
<feature type="domain" description="GH16" evidence="11">
    <location>
        <begin position="280"/>
        <end position="647"/>
    </location>
</feature>
<dbReference type="PROSITE" id="PS51762">
    <property type="entry name" value="GH16_2"/>
    <property type="match status" value="1"/>
</dbReference>
<feature type="compositionally biased region" description="Polar residues" evidence="9">
    <location>
        <begin position="1"/>
        <end position="27"/>
    </location>
</feature>
<dbReference type="InterPro" id="IPR000757">
    <property type="entry name" value="Beta-glucanase-like"/>
</dbReference>
<evidence type="ECO:0000256" key="7">
    <source>
        <dbReference type="ARBA" id="ARBA00023180"/>
    </source>
</evidence>
<proteinExistence type="inferred from homology"/>
<dbReference type="Proteomes" id="UP000289152">
    <property type="component" value="Unassembled WGS sequence"/>
</dbReference>
<dbReference type="AlphaFoldDB" id="A0A4Q1BK98"/>
<evidence type="ECO:0000256" key="8">
    <source>
        <dbReference type="ARBA" id="ARBA00023316"/>
    </source>
</evidence>
<evidence type="ECO:0000256" key="6">
    <source>
        <dbReference type="ARBA" id="ARBA00023136"/>
    </source>
</evidence>
<evidence type="ECO:0000256" key="1">
    <source>
        <dbReference type="ARBA" id="ARBA00004606"/>
    </source>
</evidence>